<feature type="signal peptide" evidence="1">
    <location>
        <begin position="1"/>
        <end position="20"/>
    </location>
</feature>
<keyword evidence="1" id="KW-0732">Signal</keyword>
<proteinExistence type="predicted"/>
<keyword evidence="3" id="KW-1185">Reference proteome</keyword>
<dbReference type="OrthoDB" id="123365at2759"/>
<evidence type="ECO:0000313" key="3">
    <source>
        <dbReference type="Proteomes" id="UP001165121"/>
    </source>
</evidence>
<comment type="caution">
    <text evidence="2">The sequence shown here is derived from an EMBL/GenBank/DDBJ whole genome shotgun (WGS) entry which is preliminary data.</text>
</comment>
<accession>A0A9W6XXV4</accession>
<evidence type="ECO:0000256" key="1">
    <source>
        <dbReference type="SAM" id="SignalP"/>
    </source>
</evidence>
<feature type="chain" id="PRO_5040973429" evidence="1">
    <location>
        <begin position="21"/>
        <end position="88"/>
    </location>
</feature>
<dbReference type="AlphaFoldDB" id="A0A9W6XXV4"/>
<name>A0A9W6XXV4_9STRA</name>
<evidence type="ECO:0000313" key="2">
    <source>
        <dbReference type="EMBL" id="GMF47532.1"/>
    </source>
</evidence>
<dbReference type="EMBL" id="BSXT01002162">
    <property type="protein sequence ID" value="GMF47532.1"/>
    <property type="molecule type" value="Genomic_DNA"/>
</dbReference>
<organism evidence="2 3">
    <name type="scientific">Phytophthora fragariaefolia</name>
    <dbReference type="NCBI Taxonomy" id="1490495"/>
    <lineage>
        <taxon>Eukaryota</taxon>
        <taxon>Sar</taxon>
        <taxon>Stramenopiles</taxon>
        <taxon>Oomycota</taxon>
        <taxon>Peronosporomycetes</taxon>
        <taxon>Peronosporales</taxon>
        <taxon>Peronosporaceae</taxon>
        <taxon>Phytophthora</taxon>
    </lineage>
</organism>
<gene>
    <name evidence="2" type="ORF">Pfra01_001799600</name>
</gene>
<reference evidence="2" key="1">
    <citation type="submission" date="2023-04" db="EMBL/GenBank/DDBJ databases">
        <title>Phytophthora fragariaefolia NBRC 109709.</title>
        <authorList>
            <person name="Ichikawa N."/>
            <person name="Sato H."/>
            <person name="Tonouchi N."/>
        </authorList>
    </citation>
    <scope>NUCLEOTIDE SEQUENCE</scope>
    <source>
        <strain evidence="2">NBRC 109709</strain>
    </source>
</reference>
<protein>
    <submittedName>
        <fullName evidence="2">Unnamed protein product</fullName>
    </submittedName>
</protein>
<dbReference type="Proteomes" id="UP001165121">
    <property type="component" value="Unassembled WGS sequence"/>
</dbReference>
<sequence>MLREQRWVMAAALVLAAATAMIEYNVSDSDSASDSDSWSEASDEGHKGCFEVAMWCDSLQTAVSPDPANDCKFPCPDINHADSSKTRQ</sequence>